<sequence>MKVLLRWLLLCPVKHYLHHGLRSWYNIMGSVDFLGNPIGLYNVQRQRQSSKQIKKINDLGDAITEGGKGLAGGVWDGIKGVVAAPVRGAERDGASGFVFGIGKGFAGLIVKPTAGFLDLLTSLSRGAKTSAESIDGANHDFDMVTRFRLPRRLCSDGVLVSYSEREATGNAILLLTALDATDEYVYHVYYGNEPLRGLVLLTDKRITCLSANSGQKIWEVALDSSLHVETAGKVVKVSQSSSAYRTYSIECDDEVTATNFRIAVDSARVDLSATRYLLLNLEKNQEEAKNGTSGRGVTDFVSSEEERIDLHLLMENVQDTMVTGLKEQDLRIHDRLLSFTVFQIQVYGGPYQWTVYRRFSEFRNLQAELEDAGHSMESLPPLPPRTFLPSTRDAVAKSRQEALSIFLQAAIMHSSISRSALTLEFLTREAQEVRISLPPLSPTATANHEGSHRGEDSS</sequence>
<reference evidence="5" key="2">
    <citation type="submission" date="2010-04" db="EMBL/GenBank/DDBJ databases">
        <authorList>
            <person name="Buell R."/>
            <person name="Hamilton J."/>
            <person name="Hostetler J."/>
        </authorList>
    </citation>
    <scope>NUCLEOTIDE SEQUENCE [LARGE SCALE GENOMIC DNA]</scope>
    <source>
        <strain evidence="5">DAOM:BR144</strain>
    </source>
</reference>
<dbReference type="EMBL" id="GL376603">
    <property type="status" value="NOT_ANNOTATED_CDS"/>
    <property type="molecule type" value="Genomic_DNA"/>
</dbReference>
<dbReference type="Pfam" id="PF00787">
    <property type="entry name" value="PX"/>
    <property type="match status" value="1"/>
</dbReference>
<evidence type="ECO:0000259" key="3">
    <source>
        <dbReference type="PROSITE" id="PS50195"/>
    </source>
</evidence>
<dbReference type="GO" id="GO:0006623">
    <property type="term" value="P:protein targeting to vacuole"/>
    <property type="evidence" value="ECO:0007669"/>
    <property type="project" value="TreeGrafter"/>
</dbReference>
<dbReference type="AlphaFoldDB" id="K3WDS3"/>
<dbReference type="InterPro" id="IPR056748">
    <property type="entry name" value="VPS13-like_C"/>
</dbReference>
<protein>
    <recommendedName>
        <fullName evidence="3">PX domain-containing protein</fullName>
    </recommendedName>
</protein>
<dbReference type="InParanoid" id="K3WDS3"/>
<dbReference type="Proteomes" id="UP000019132">
    <property type="component" value="Unassembled WGS sequence"/>
</dbReference>
<keyword evidence="5" id="KW-1185">Reference proteome</keyword>
<proteinExistence type="inferred from homology"/>
<dbReference type="InterPro" id="IPR036871">
    <property type="entry name" value="PX_dom_sf"/>
</dbReference>
<accession>K3WDS3</accession>
<dbReference type="InterPro" id="IPR001683">
    <property type="entry name" value="PX_dom"/>
</dbReference>
<dbReference type="SUPFAM" id="SSF64268">
    <property type="entry name" value="PX domain"/>
    <property type="match status" value="1"/>
</dbReference>
<feature type="compositionally biased region" description="Basic and acidic residues" evidence="2">
    <location>
        <begin position="449"/>
        <end position="458"/>
    </location>
</feature>
<organism evidence="4 5">
    <name type="scientific">Globisporangium ultimum (strain ATCC 200006 / CBS 805.95 / DAOM BR144)</name>
    <name type="common">Pythium ultimum</name>
    <dbReference type="NCBI Taxonomy" id="431595"/>
    <lineage>
        <taxon>Eukaryota</taxon>
        <taxon>Sar</taxon>
        <taxon>Stramenopiles</taxon>
        <taxon>Oomycota</taxon>
        <taxon>Peronosporomycetes</taxon>
        <taxon>Pythiales</taxon>
        <taxon>Pythiaceae</taxon>
        <taxon>Globisporangium</taxon>
    </lineage>
</organism>
<dbReference type="Pfam" id="PF25037">
    <property type="entry name" value="VPS13_C"/>
    <property type="match status" value="1"/>
</dbReference>
<comment type="similarity">
    <text evidence="1">Belongs to the VPS13 family.</text>
</comment>
<feature type="domain" description="PX" evidence="3">
    <location>
        <begin position="320"/>
        <end position="433"/>
    </location>
</feature>
<dbReference type="HOGENOM" id="CLU_597859_0_0_1"/>
<evidence type="ECO:0000313" key="4">
    <source>
        <dbReference type="EnsemblProtists" id="PYU1_T003114"/>
    </source>
</evidence>
<dbReference type="EnsemblProtists" id="PYU1_T003114">
    <property type="protein sequence ID" value="PYU1_T003114"/>
    <property type="gene ID" value="PYU1_G003110"/>
</dbReference>
<name>K3WDS3_GLOUD</name>
<evidence type="ECO:0000256" key="2">
    <source>
        <dbReference type="SAM" id="MobiDB-lite"/>
    </source>
</evidence>
<reference evidence="5" key="1">
    <citation type="journal article" date="2010" name="Genome Biol.">
        <title>Genome sequence of the necrotrophic plant pathogen Pythium ultimum reveals original pathogenicity mechanisms and effector repertoire.</title>
        <authorList>
            <person name="Levesque C.A."/>
            <person name="Brouwer H."/>
            <person name="Cano L."/>
            <person name="Hamilton J.P."/>
            <person name="Holt C."/>
            <person name="Huitema E."/>
            <person name="Raffaele S."/>
            <person name="Robideau G.P."/>
            <person name="Thines M."/>
            <person name="Win J."/>
            <person name="Zerillo M.M."/>
            <person name="Beakes G.W."/>
            <person name="Boore J.L."/>
            <person name="Busam D."/>
            <person name="Dumas B."/>
            <person name="Ferriera S."/>
            <person name="Fuerstenberg S.I."/>
            <person name="Gachon C.M."/>
            <person name="Gaulin E."/>
            <person name="Govers F."/>
            <person name="Grenville-Briggs L."/>
            <person name="Horner N."/>
            <person name="Hostetler J."/>
            <person name="Jiang R.H."/>
            <person name="Johnson J."/>
            <person name="Krajaejun T."/>
            <person name="Lin H."/>
            <person name="Meijer H.J."/>
            <person name="Moore B."/>
            <person name="Morris P."/>
            <person name="Phuntmart V."/>
            <person name="Puiu D."/>
            <person name="Shetty J."/>
            <person name="Stajich J.E."/>
            <person name="Tripathy S."/>
            <person name="Wawra S."/>
            <person name="van West P."/>
            <person name="Whitty B.R."/>
            <person name="Coutinho P.M."/>
            <person name="Henrissat B."/>
            <person name="Martin F."/>
            <person name="Thomas P.D."/>
            <person name="Tyler B.M."/>
            <person name="De Vries R.P."/>
            <person name="Kamoun S."/>
            <person name="Yandell M."/>
            <person name="Tisserat N."/>
            <person name="Buell C.R."/>
        </authorList>
    </citation>
    <scope>NUCLEOTIDE SEQUENCE</scope>
    <source>
        <strain evidence="5">DAOM:BR144</strain>
    </source>
</reference>
<dbReference type="GO" id="GO:0045053">
    <property type="term" value="P:protein retention in Golgi apparatus"/>
    <property type="evidence" value="ECO:0007669"/>
    <property type="project" value="TreeGrafter"/>
</dbReference>
<dbReference type="CDD" id="cd06093">
    <property type="entry name" value="PX_domain"/>
    <property type="match status" value="1"/>
</dbReference>
<dbReference type="PANTHER" id="PTHR16166">
    <property type="entry name" value="VACUOLAR PROTEIN SORTING-ASSOCIATED PROTEIN VPS13"/>
    <property type="match status" value="1"/>
</dbReference>
<evidence type="ECO:0000256" key="1">
    <source>
        <dbReference type="ARBA" id="ARBA00006545"/>
    </source>
</evidence>
<dbReference type="PROSITE" id="PS50195">
    <property type="entry name" value="PX"/>
    <property type="match status" value="1"/>
</dbReference>
<dbReference type="eggNOG" id="KOG1809">
    <property type="taxonomic scope" value="Eukaryota"/>
</dbReference>
<reference evidence="4" key="3">
    <citation type="submission" date="2015-02" db="UniProtKB">
        <authorList>
            <consortium name="EnsemblProtists"/>
        </authorList>
    </citation>
    <scope>IDENTIFICATION</scope>
    <source>
        <strain evidence="4">DAOM BR144</strain>
    </source>
</reference>
<evidence type="ECO:0000313" key="5">
    <source>
        <dbReference type="Proteomes" id="UP000019132"/>
    </source>
</evidence>
<dbReference type="VEuPathDB" id="FungiDB:PYU1_G003110"/>
<feature type="region of interest" description="Disordered" evidence="2">
    <location>
        <begin position="436"/>
        <end position="458"/>
    </location>
</feature>
<dbReference type="SMART" id="SM00312">
    <property type="entry name" value="PX"/>
    <property type="match status" value="1"/>
</dbReference>
<dbReference type="Gene3D" id="3.30.1520.10">
    <property type="entry name" value="Phox-like domain"/>
    <property type="match status" value="1"/>
</dbReference>
<dbReference type="GO" id="GO:0035091">
    <property type="term" value="F:phosphatidylinositol binding"/>
    <property type="evidence" value="ECO:0007669"/>
    <property type="project" value="InterPro"/>
</dbReference>
<dbReference type="PANTHER" id="PTHR16166:SF93">
    <property type="entry name" value="INTERMEMBRANE LIPID TRANSFER PROTEIN VPS13"/>
    <property type="match status" value="1"/>
</dbReference>
<dbReference type="InterPro" id="IPR026847">
    <property type="entry name" value="VPS13"/>
</dbReference>